<sequence length="72" mass="8059">MSKLKHAGQPIYRVYHNCPAGSNSVHSVHQVLQQGGKESVWQICPGVCFRSCGRHCIHICDKFSRRDAKPAI</sequence>
<evidence type="ECO:0000313" key="1">
    <source>
        <dbReference type="EMBL" id="ABT14173.1"/>
    </source>
</evidence>
<organismHost>
    <name type="scientific">Paramecium bursaria</name>
    <dbReference type="NCBI Taxonomy" id="74790"/>
</organismHost>
<protein>
    <submittedName>
        <fullName evidence="1">Uncharacterized protein m619L</fullName>
    </submittedName>
</protein>
<dbReference type="Proteomes" id="UP000246715">
    <property type="component" value="Segment"/>
</dbReference>
<proteinExistence type="predicted"/>
<accession>A7IUZ9</accession>
<reference evidence="1 2" key="1">
    <citation type="journal article" date="2007" name="Virology">
        <title>Sequence and annotation of the 314-kb MT325 and the 321-kb FR483 viruses that infect Chlorella Pbi.</title>
        <authorList>
            <person name="Fitzgerald L.A."/>
            <person name="Graves M.V."/>
            <person name="Li X."/>
            <person name="Feldblyum T."/>
            <person name="Hartigan J."/>
            <person name="Van Etten J.L."/>
        </authorList>
    </citation>
    <scope>NUCLEOTIDE SEQUENCE [LARGE SCALE GENOMIC DNA]</scope>
    <source>
        <strain evidence="1 2">MT325</strain>
    </source>
</reference>
<evidence type="ECO:0000313" key="2">
    <source>
        <dbReference type="Proteomes" id="UP000246715"/>
    </source>
</evidence>
<organism evidence="1 2">
    <name type="scientific">Paramecium bursaria Chlorella virus MT325</name>
    <name type="common">PBCV-MT325</name>
    <dbReference type="NCBI Taxonomy" id="346932"/>
    <lineage>
        <taxon>Viruses</taxon>
        <taxon>Varidnaviria</taxon>
        <taxon>Bamfordvirae</taxon>
        <taxon>Nucleocytoviricota</taxon>
        <taxon>Megaviricetes</taxon>
        <taxon>Algavirales</taxon>
        <taxon>Phycodnaviridae</taxon>
        <taxon>Chlorovirus</taxon>
        <taxon>Chlorovirus conductrix</taxon>
        <taxon>Paramecium bursaria Chlorella virus A1</taxon>
    </lineage>
</organism>
<name>A7IUZ9_PBCVM</name>
<gene>
    <name evidence="1" type="primary">m619L</name>
    <name evidence="1" type="ORF">MT325_m619L</name>
</gene>
<dbReference type="EMBL" id="DQ491001">
    <property type="protein sequence ID" value="ABT14173.1"/>
    <property type="molecule type" value="Genomic_DNA"/>
</dbReference>